<dbReference type="SMART" id="SM00849">
    <property type="entry name" value="Lactamase_B"/>
    <property type="match status" value="1"/>
</dbReference>
<dbReference type="InterPro" id="IPR036866">
    <property type="entry name" value="RibonucZ/Hydroxyglut_hydro"/>
</dbReference>
<dbReference type="KEGG" id="des:DSOUD_0239"/>
<dbReference type="InterPro" id="IPR001279">
    <property type="entry name" value="Metallo-B-lactamas"/>
</dbReference>
<dbReference type="InterPro" id="IPR037482">
    <property type="entry name" value="ST1585_MBL-fold"/>
</dbReference>
<accession>A0A0M3QET6</accession>
<evidence type="ECO:0000313" key="3">
    <source>
        <dbReference type="EMBL" id="ALC15039.1"/>
    </source>
</evidence>
<feature type="domain" description="Metallo-beta-lactamase" evidence="2">
    <location>
        <begin position="22"/>
        <end position="212"/>
    </location>
</feature>
<proteinExistence type="inferred from homology"/>
<comment type="similarity">
    <text evidence="1">Belongs to the metallo-beta-lactamase superfamily. Class-B beta-lactamase family.</text>
</comment>
<dbReference type="CDD" id="cd07726">
    <property type="entry name" value="ST1585-like_MBL-fold"/>
    <property type="match status" value="1"/>
</dbReference>
<dbReference type="RefSeq" id="WP_053549277.1">
    <property type="nucleotide sequence ID" value="NZ_CP010802.1"/>
</dbReference>
<dbReference type="STRING" id="1603606.DSOUD_0239"/>
<dbReference type="Gene3D" id="3.60.15.10">
    <property type="entry name" value="Ribonuclease Z/Hydroxyacylglutathione hydrolase-like"/>
    <property type="match status" value="1"/>
</dbReference>
<sequence length="307" mass="33226">MNHTDPICINLDQPSLEGFRQFISAWLVRGEKGTFLVDPGPLSTIPRLLAELGRLGVRRLDYVLLTHIHIDHAGGAGALLAAYPEARVICHSEGIRHLVDPGKLWEGSRKVLGALAEAYGEIVPVPEERIGGAEEVAALGVRVFPTPGHASHHLCFLLGDLLFAGEVAGVRCPLEKGIYLRPATPPRFAPAVALASIEAMIALRPKAMIFAHYGLVEDALGHLGIARSQLHLWVQGVAATAAAEGREESLFAWLLARDEHFGNFGRLPADIRGRERSFFANTLRGMAEYVDALPEDERRTLAAGGGR</sequence>
<keyword evidence="4" id="KW-1185">Reference proteome</keyword>
<evidence type="ECO:0000259" key="2">
    <source>
        <dbReference type="SMART" id="SM00849"/>
    </source>
</evidence>
<keyword evidence="3" id="KW-0378">Hydrolase</keyword>
<dbReference type="SUPFAM" id="SSF56281">
    <property type="entry name" value="Metallo-hydrolase/oxidoreductase"/>
    <property type="match status" value="1"/>
</dbReference>
<dbReference type="GO" id="GO:0016787">
    <property type="term" value="F:hydrolase activity"/>
    <property type="evidence" value="ECO:0007669"/>
    <property type="project" value="UniProtKB-KW"/>
</dbReference>
<name>A0A0M3QET6_9BACT</name>
<dbReference type="InterPro" id="IPR050855">
    <property type="entry name" value="NDM-1-like"/>
</dbReference>
<dbReference type="Pfam" id="PF00753">
    <property type="entry name" value="Lactamase_B"/>
    <property type="match status" value="1"/>
</dbReference>
<protein>
    <submittedName>
        <fullName evidence="3">Glyoxylase/beta-lactamase superfamily II metal-dependent hydrolase</fullName>
    </submittedName>
</protein>
<dbReference type="EMBL" id="CP010802">
    <property type="protein sequence ID" value="ALC15039.1"/>
    <property type="molecule type" value="Genomic_DNA"/>
</dbReference>
<dbReference type="PATRIC" id="fig|1603606.3.peg.267"/>
<reference evidence="3 4" key="1">
    <citation type="submission" date="2015-07" db="EMBL/GenBank/DDBJ databases">
        <title>Isolation and Genomic Characterization of a Novel Halophilic Metal-Reducing Deltaproteobacterium from the Deep Subsurface.</title>
        <authorList>
            <person name="Badalamenti J.P."/>
            <person name="Summers Z.M."/>
            <person name="Gralnick J.A."/>
            <person name="Bond D.R."/>
        </authorList>
    </citation>
    <scope>NUCLEOTIDE SEQUENCE [LARGE SCALE GENOMIC DNA]</scope>
    <source>
        <strain evidence="3 4">WTL</strain>
    </source>
</reference>
<dbReference type="AlphaFoldDB" id="A0A0M3QET6"/>
<dbReference type="GO" id="GO:0017001">
    <property type="term" value="P:antibiotic catabolic process"/>
    <property type="evidence" value="ECO:0007669"/>
    <property type="project" value="UniProtKB-ARBA"/>
</dbReference>
<evidence type="ECO:0000313" key="4">
    <source>
        <dbReference type="Proteomes" id="UP000057158"/>
    </source>
</evidence>
<dbReference type="PANTHER" id="PTHR42951:SF4">
    <property type="entry name" value="ACYL-COENZYME A THIOESTERASE MBLAC2"/>
    <property type="match status" value="1"/>
</dbReference>
<gene>
    <name evidence="3" type="ORF">DSOUD_0239</name>
</gene>
<dbReference type="PANTHER" id="PTHR42951">
    <property type="entry name" value="METALLO-BETA-LACTAMASE DOMAIN-CONTAINING"/>
    <property type="match status" value="1"/>
</dbReference>
<dbReference type="OrthoDB" id="5443440at2"/>
<dbReference type="Proteomes" id="UP000057158">
    <property type="component" value="Chromosome"/>
</dbReference>
<organism evidence="3 4">
    <name type="scientific">Desulfuromonas soudanensis</name>
    <dbReference type="NCBI Taxonomy" id="1603606"/>
    <lineage>
        <taxon>Bacteria</taxon>
        <taxon>Pseudomonadati</taxon>
        <taxon>Thermodesulfobacteriota</taxon>
        <taxon>Desulfuromonadia</taxon>
        <taxon>Desulfuromonadales</taxon>
        <taxon>Desulfuromonadaceae</taxon>
        <taxon>Desulfuromonas</taxon>
    </lineage>
</organism>
<evidence type="ECO:0000256" key="1">
    <source>
        <dbReference type="ARBA" id="ARBA00005250"/>
    </source>
</evidence>